<gene>
    <name evidence="1" type="ORF">MTBBW1_1500001</name>
</gene>
<dbReference type="SUPFAM" id="SSF49899">
    <property type="entry name" value="Concanavalin A-like lectins/glucanases"/>
    <property type="match status" value="1"/>
</dbReference>
<evidence type="ECO:0000313" key="2">
    <source>
        <dbReference type="Proteomes" id="UP000191931"/>
    </source>
</evidence>
<sequence>MKRYIVLSVLAVVFFWGFVGMVQAGLSDGLVGYYPFNGNADDESGSGNYGVADGVTLVKDRHENNGRAYSFDGNDKIAINSPITTSITYSVSLWMRYSSVLSSNQILLANGGDTNGSQGLAIFIVGTGLSYPVENIDYGRSVAFSFAEETLDIRGSVFAPISPDDWHHIVAIRDPYSSDHKAVIYINGVKYADSISTIDSGNRFGEINNMMFGTSSASPGAVSLNGELDDIRVYDRILSESEINQLYHEGEACEDNYDEGYEAGKQYCIDNPEACGISTNGGFTQADLDAKYAEGKDDGYDEGYRTGIDSCDNPIIVPDSNCATFDLFTNTLSVPCLNMGKTYWVDMKLEGDHLTIDGFGEVE</sequence>
<evidence type="ECO:0000313" key="1">
    <source>
        <dbReference type="EMBL" id="SLM28762.1"/>
    </source>
</evidence>
<dbReference type="Proteomes" id="UP000191931">
    <property type="component" value="Unassembled WGS sequence"/>
</dbReference>
<dbReference type="AlphaFoldDB" id="A0A1W1H8H0"/>
<dbReference type="Gene3D" id="2.60.120.200">
    <property type="match status" value="1"/>
</dbReference>
<dbReference type="InterPro" id="IPR013320">
    <property type="entry name" value="ConA-like_dom_sf"/>
</dbReference>
<keyword evidence="2" id="KW-1185">Reference proteome</keyword>
<organism evidence="1 2">
    <name type="scientific">Desulfamplus magnetovallimortis</name>
    <dbReference type="NCBI Taxonomy" id="1246637"/>
    <lineage>
        <taxon>Bacteria</taxon>
        <taxon>Pseudomonadati</taxon>
        <taxon>Thermodesulfobacteriota</taxon>
        <taxon>Desulfobacteria</taxon>
        <taxon>Desulfobacterales</taxon>
        <taxon>Desulfobacteraceae</taxon>
        <taxon>Desulfamplus</taxon>
    </lineage>
</organism>
<dbReference type="Pfam" id="PF13385">
    <property type="entry name" value="Laminin_G_3"/>
    <property type="match status" value="1"/>
</dbReference>
<dbReference type="EMBL" id="FWEV01000058">
    <property type="protein sequence ID" value="SLM28762.1"/>
    <property type="molecule type" value="Genomic_DNA"/>
</dbReference>
<name>A0A1W1H8H0_9BACT</name>
<reference evidence="1 2" key="1">
    <citation type="submission" date="2017-03" db="EMBL/GenBank/DDBJ databases">
        <authorList>
            <person name="Afonso C.L."/>
            <person name="Miller P.J."/>
            <person name="Scott M.A."/>
            <person name="Spackman E."/>
            <person name="Goraichik I."/>
            <person name="Dimitrov K.M."/>
            <person name="Suarez D.L."/>
            <person name="Swayne D.E."/>
        </authorList>
    </citation>
    <scope>NUCLEOTIDE SEQUENCE [LARGE SCALE GENOMIC DNA]</scope>
    <source>
        <strain evidence="1">PRJEB14757</strain>
    </source>
</reference>
<protein>
    <recommendedName>
        <fullName evidence="3">LamG-like jellyroll fold domain-containing protein</fullName>
    </recommendedName>
</protein>
<proteinExistence type="predicted"/>
<accession>A0A1W1H8H0</accession>
<dbReference type="STRING" id="1246637.MTBBW1_1500001"/>
<evidence type="ECO:0008006" key="3">
    <source>
        <dbReference type="Google" id="ProtNLM"/>
    </source>
</evidence>